<dbReference type="GO" id="GO:0005516">
    <property type="term" value="F:calmodulin binding"/>
    <property type="evidence" value="ECO:0007669"/>
    <property type="project" value="UniProtKB-KW"/>
</dbReference>
<dbReference type="AlphaFoldDB" id="A0A2P2JWN7"/>
<keyword evidence="1" id="KW-0112">Calmodulin-binding</keyword>
<dbReference type="PANTHER" id="PTHR32295">
    <property type="entry name" value="IQ-DOMAIN 5-RELATED"/>
    <property type="match status" value="1"/>
</dbReference>
<evidence type="ECO:0000256" key="2">
    <source>
        <dbReference type="ARBA" id="ARBA00024341"/>
    </source>
</evidence>
<dbReference type="PANTHER" id="PTHR32295:SF175">
    <property type="entry name" value="PROTEIN IQ-DOMAIN 2"/>
    <property type="match status" value="1"/>
</dbReference>
<organism evidence="3">
    <name type="scientific">Rhizophora mucronata</name>
    <name type="common">Asiatic mangrove</name>
    <dbReference type="NCBI Taxonomy" id="61149"/>
    <lineage>
        <taxon>Eukaryota</taxon>
        <taxon>Viridiplantae</taxon>
        <taxon>Streptophyta</taxon>
        <taxon>Embryophyta</taxon>
        <taxon>Tracheophyta</taxon>
        <taxon>Spermatophyta</taxon>
        <taxon>Magnoliopsida</taxon>
        <taxon>eudicotyledons</taxon>
        <taxon>Gunneridae</taxon>
        <taxon>Pentapetalae</taxon>
        <taxon>rosids</taxon>
        <taxon>fabids</taxon>
        <taxon>Malpighiales</taxon>
        <taxon>Rhizophoraceae</taxon>
        <taxon>Rhizophora</taxon>
    </lineage>
</organism>
<dbReference type="EMBL" id="GGEC01017395">
    <property type="protein sequence ID" value="MBW97878.1"/>
    <property type="molecule type" value="Transcribed_RNA"/>
</dbReference>
<name>A0A2P2JWN7_RHIMU</name>
<accession>A0A2P2JWN7</accession>
<sequence>MARRALRALRGLVRLKTLMEGPTVKRQAAHTLRCMQALSRVQSQIHSRRIRMSEENQALLRQLLQKHAKELENLRV</sequence>
<proteinExistence type="inferred from homology"/>
<evidence type="ECO:0000256" key="1">
    <source>
        <dbReference type="ARBA" id="ARBA00022860"/>
    </source>
</evidence>
<evidence type="ECO:0000313" key="3">
    <source>
        <dbReference type="EMBL" id="MBW97878.1"/>
    </source>
</evidence>
<reference evidence="3" key="1">
    <citation type="submission" date="2018-02" db="EMBL/GenBank/DDBJ databases">
        <title>Rhizophora mucronata_Transcriptome.</title>
        <authorList>
            <person name="Meera S.P."/>
            <person name="Sreeshan A."/>
            <person name="Augustine A."/>
        </authorList>
    </citation>
    <scope>NUCLEOTIDE SEQUENCE</scope>
    <source>
        <tissue evidence="3">Leaf</tissue>
    </source>
</reference>
<protein>
    <submittedName>
        <fullName evidence="3">Protein IQ-DOMAIN 1-like</fullName>
    </submittedName>
</protein>
<comment type="similarity">
    <text evidence="2">Belongs to the IQD family.</text>
</comment>